<dbReference type="InterPro" id="IPR036047">
    <property type="entry name" value="F-box-like_dom_sf"/>
</dbReference>
<organism evidence="3">
    <name type="scientific">Ananas comosus var. bracteatus</name>
    <name type="common">red pineapple</name>
    <dbReference type="NCBI Taxonomy" id="296719"/>
    <lineage>
        <taxon>Eukaryota</taxon>
        <taxon>Viridiplantae</taxon>
        <taxon>Streptophyta</taxon>
        <taxon>Embryophyta</taxon>
        <taxon>Tracheophyta</taxon>
        <taxon>Spermatophyta</taxon>
        <taxon>Magnoliopsida</taxon>
        <taxon>Liliopsida</taxon>
        <taxon>Poales</taxon>
        <taxon>Bromeliaceae</taxon>
        <taxon>Bromelioideae</taxon>
        <taxon>Ananas</taxon>
    </lineage>
</organism>
<reference evidence="3" key="1">
    <citation type="submission" date="2020-07" db="EMBL/GenBank/DDBJ databases">
        <authorList>
            <person name="Lin J."/>
        </authorList>
    </citation>
    <scope>NUCLEOTIDE SEQUENCE</scope>
</reference>
<evidence type="ECO:0000259" key="2">
    <source>
        <dbReference type="PROSITE" id="PS50181"/>
    </source>
</evidence>
<dbReference type="Pfam" id="PF00646">
    <property type="entry name" value="F-box"/>
    <property type="match status" value="1"/>
</dbReference>
<dbReference type="InterPro" id="IPR055357">
    <property type="entry name" value="LRR_At1g61320_AtMIF1"/>
</dbReference>
<dbReference type="SUPFAM" id="SSF52047">
    <property type="entry name" value="RNI-like"/>
    <property type="match status" value="1"/>
</dbReference>
<dbReference type="Gene3D" id="1.20.1280.50">
    <property type="match status" value="1"/>
</dbReference>
<name>A0A6V7QC77_ANACO</name>
<dbReference type="SUPFAM" id="SSF81383">
    <property type="entry name" value="F-box domain"/>
    <property type="match status" value="1"/>
</dbReference>
<dbReference type="InterPro" id="IPR001810">
    <property type="entry name" value="F-box_dom"/>
</dbReference>
<feature type="region of interest" description="Disordered" evidence="1">
    <location>
        <begin position="114"/>
        <end position="146"/>
    </location>
</feature>
<dbReference type="PANTHER" id="PTHR35545">
    <property type="entry name" value="F-BOX DOMAIN-CONTAINING PROTEIN"/>
    <property type="match status" value="1"/>
</dbReference>
<dbReference type="PROSITE" id="PS50181">
    <property type="entry name" value="FBOX"/>
    <property type="match status" value="1"/>
</dbReference>
<dbReference type="InterPro" id="IPR032675">
    <property type="entry name" value="LRR_dom_sf"/>
</dbReference>
<sequence>MCPSSRIVIDKEPFRRNGAYRSRIAETSDSGEGRAAISLANLTRTCGFLRTRSLKDSRDETSDLAAFDRMWRFGVGIPSGRVLYGDGRGRGRSFDGLTGFRVIGRSKSADIASSSSWVHPEPSLQPPLSSSSSSSSSSFDNSSNTWNQDKLSELPDKILISLLERLDVRSAVATSLLSSRWRHLWKSITDVEFRTDSIKPSGDHRSFVLCTRYRAGALNARRSDIQQYQSHVFTRFVSNFLRSNHDLRRLCLHFDVTKSHEYRGSIDRLICSAIQAGVSELELFPLHCWNAYEFPWQLLTADSSGSSLTNLRLRNCSLGTHYDFRRLGSISRLCLANIDISQEIVRDILQNCTRLESLTLERCPSPVNLSIASPDLQLRELVLQFCVGITSVEIFAPKLRRLQYSGFSAQFLFKSVPCLEHVSLRYASSNGAKYIFENLLCELAHVSDLILDFTSHEHLMKPTLRSPFSNLKDLTVDVFTTRRDKLTWLAAVLEAAPFLEKLQTTVTTVGSIDHAGNGGGISWHRSNGFQHHHLMDVKMHYFEGSDFEIAFARFLLEKAVVLRSLTFTSEYIHPWFDRTGNYSVCYGRRWTEKEKSHLLEQLTAGIASSARIIFSAVEKVVRYVL</sequence>
<dbReference type="AlphaFoldDB" id="A0A6V7QC77"/>
<dbReference type="SMART" id="SM00256">
    <property type="entry name" value="FBOX"/>
    <property type="match status" value="1"/>
</dbReference>
<dbReference type="EMBL" id="LR862135">
    <property type="protein sequence ID" value="CAD1840799.1"/>
    <property type="molecule type" value="Genomic_DNA"/>
</dbReference>
<dbReference type="PANTHER" id="PTHR35545:SF16">
    <property type="entry name" value="OS07G0554800 PROTEIN"/>
    <property type="match status" value="1"/>
</dbReference>
<dbReference type="Pfam" id="PF23622">
    <property type="entry name" value="LRR_At1g61320_AtMIF1"/>
    <property type="match status" value="1"/>
</dbReference>
<feature type="compositionally biased region" description="Low complexity" evidence="1">
    <location>
        <begin position="129"/>
        <end position="143"/>
    </location>
</feature>
<gene>
    <name evidence="3" type="ORF">CB5_LOCUS24010</name>
</gene>
<protein>
    <recommendedName>
        <fullName evidence="2">F-box domain-containing protein</fullName>
    </recommendedName>
</protein>
<accession>A0A6V7QC77</accession>
<feature type="domain" description="F-box" evidence="2">
    <location>
        <begin position="148"/>
        <end position="196"/>
    </location>
</feature>
<proteinExistence type="predicted"/>
<evidence type="ECO:0000256" key="1">
    <source>
        <dbReference type="SAM" id="MobiDB-lite"/>
    </source>
</evidence>
<evidence type="ECO:0000313" key="3">
    <source>
        <dbReference type="EMBL" id="CAD1840799.1"/>
    </source>
</evidence>
<dbReference type="Gene3D" id="3.80.10.10">
    <property type="entry name" value="Ribonuclease Inhibitor"/>
    <property type="match status" value="1"/>
</dbReference>